<feature type="region of interest" description="Disordered" evidence="1">
    <location>
        <begin position="236"/>
        <end position="258"/>
    </location>
</feature>
<reference evidence="3" key="1">
    <citation type="submission" date="2016-10" db="EMBL/GenBank/DDBJ databases">
        <authorList>
            <person name="Varghese N."/>
            <person name="Submissions S."/>
        </authorList>
    </citation>
    <scope>NUCLEOTIDE SEQUENCE [LARGE SCALE GENOMIC DNA]</scope>
    <source>
        <strain evidence="3">DSM 44498</strain>
    </source>
</reference>
<organism evidence="2 3">
    <name type="scientific">Rhodococcus koreensis</name>
    <dbReference type="NCBI Taxonomy" id="99653"/>
    <lineage>
        <taxon>Bacteria</taxon>
        <taxon>Bacillati</taxon>
        <taxon>Actinomycetota</taxon>
        <taxon>Actinomycetes</taxon>
        <taxon>Mycobacteriales</taxon>
        <taxon>Nocardiaceae</taxon>
        <taxon>Rhodococcus</taxon>
    </lineage>
</organism>
<dbReference type="EMBL" id="FNSV01000004">
    <property type="protein sequence ID" value="SEB32896.1"/>
    <property type="molecule type" value="Genomic_DNA"/>
</dbReference>
<gene>
    <name evidence="2" type="ORF">SAMN04490239_0594</name>
</gene>
<accession>A0A1H4IGW3</accession>
<sequence length="561" mass="60892">MRPDQPLNGKEHPMTTTVSAALPLSQTSAHRRDARSSVCAAQLARLNAAGFPARSALPSRDDGWFQTSRQSGVGGRDGQAWTPARRVDTSVDTVDVRFHINALMCAGMTTALIAELASVPVATIRSLRSTSTRTTTSAIADAILSITFHPSRGRDLTPAVGARRRLRALNAMGYGDPSLAHRLNVEVDVVTSMPEKGLIPSELWEAVDEIYDELSMRPGPDADLREKTRAEGLVPPLGWDDDEIDNPKARSHERERATGAVASDEVVIVRRLSGEQVPMRNCERREIIRMAYEQRWSPSLLADKLAIKYDSAVTELSRYRRALAHTDVAGSGSDSTAKTSTPTDTPTGERGKGETAAVAAPADLTGAHDSDYPREAAATSDAAESQSPAGSRVNAPARASANRVSAIRRRWTGAFTTSAQFHEATIDCPRSAPESGVPGSSLPSRRSKLWRPPRRSGSTRAAGAGQNWPHLDERWRLSSGLRLFASRWHRPAEQTSAPRPGRPCSSSLIPADSGDRVGHCCSPISPLRRRETRPDGPHRNPRGLPHGVHCGRPRRERSQRP</sequence>
<feature type="region of interest" description="Disordered" evidence="1">
    <location>
        <begin position="491"/>
        <end position="561"/>
    </location>
</feature>
<protein>
    <submittedName>
        <fullName evidence="2">Uncharacterized protein</fullName>
    </submittedName>
</protein>
<feature type="region of interest" description="Disordered" evidence="1">
    <location>
        <begin position="327"/>
        <end position="404"/>
    </location>
</feature>
<proteinExistence type="predicted"/>
<feature type="compositionally biased region" description="Basic residues" evidence="1">
    <location>
        <begin position="445"/>
        <end position="454"/>
    </location>
</feature>
<dbReference type="OrthoDB" id="4551696at2"/>
<name>A0A1H4IGW3_9NOCA</name>
<evidence type="ECO:0000313" key="2">
    <source>
        <dbReference type="EMBL" id="SEB32896.1"/>
    </source>
</evidence>
<dbReference type="Proteomes" id="UP000183561">
    <property type="component" value="Unassembled WGS sequence"/>
</dbReference>
<evidence type="ECO:0000256" key="1">
    <source>
        <dbReference type="SAM" id="MobiDB-lite"/>
    </source>
</evidence>
<keyword evidence="3" id="KW-1185">Reference proteome</keyword>
<feature type="region of interest" description="Disordered" evidence="1">
    <location>
        <begin position="426"/>
        <end position="467"/>
    </location>
</feature>
<dbReference type="AlphaFoldDB" id="A0A1H4IGW3"/>
<feature type="compositionally biased region" description="Low complexity" evidence="1">
    <location>
        <begin position="333"/>
        <end position="346"/>
    </location>
</feature>
<evidence type="ECO:0000313" key="3">
    <source>
        <dbReference type="Proteomes" id="UP000183561"/>
    </source>
</evidence>
<feature type="compositionally biased region" description="Basic and acidic residues" evidence="1">
    <location>
        <begin position="245"/>
        <end position="257"/>
    </location>
</feature>
<feature type="compositionally biased region" description="Basic and acidic residues" evidence="1">
    <location>
        <begin position="528"/>
        <end position="538"/>
    </location>
</feature>